<evidence type="ECO:0000256" key="4">
    <source>
        <dbReference type="ARBA" id="ARBA00038288"/>
    </source>
</evidence>
<accession>Q6BY85</accession>
<dbReference type="RefSeq" id="XP_456834.2">
    <property type="nucleotide sequence ID" value="XM_456834.1"/>
</dbReference>
<dbReference type="InterPro" id="IPR012948">
    <property type="entry name" value="AARP2CN"/>
</dbReference>
<dbReference type="GO" id="GO:0005737">
    <property type="term" value="C:cytoplasm"/>
    <property type="evidence" value="ECO:0007669"/>
    <property type="project" value="EnsemblFungi"/>
</dbReference>
<evidence type="ECO:0000256" key="5">
    <source>
        <dbReference type="SAM" id="MobiDB-lite"/>
    </source>
</evidence>
<dbReference type="Proteomes" id="UP000000599">
    <property type="component" value="Chromosome A"/>
</dbReference>
<feature type="region of interest" description="Disordered" evidence="5">
    <location>
        <begin position="1"/>
        <end position="66"/>
    </location>
</feature>
<dbReference type="GO" id="GO:0003924">
    <property type="term" value="F:GTPase activity"/>
    <property type="evidence" value="ECO:0007669"/>
    <property type="project" value="TreeGrafter"/>
</dbReference>
<evidence type="ECO:0000256" key="2">
    <source>
        <dbReference type="ARBA" id="ARBA00022517"/>
    </source>
</evidence>
<dbReference type="Pfam" id="PF22298">
    <property type="entry name" value="Tsr1_G-like"/>
    <property type="match status" value="1"/>
</dbReference>
<dbReference type="STRING" id="284592.Q6BY85"/>
<dbReference type="PROSITE" id="PS51714">
    <property type="entry name" value="G_BMS1"/>
    <property type="match status" value="1"/>
</dbReference>
<evidence type="ECO:0000256" key="3">
    <source>
        <dbReference type="ARBA" id="ARBA00023242"/>
    </source>
</evidence>
<dbReference type="GO" id="GO:0005525">
    <property type="term" value="F:GTP binding"/>
    <property type="evidence" value="ECO:0007669"/>
    <property type="project" value="TreeGrafter"/>
</dbReference>
<dbReference type="InterPro" id="IPR039761">
    <property type="entry name" value="Bms1/Tsr1"/>
</dbReference>
<dbReference type="InterPro" id="IPR007034">
    <property type="entry name" value="BMS1_TSR1_C"/>
</dbReference>
<evidence type="ECO:0000313" key="8">
    <source>
        <dbReference type="Proteomes" id="UP000000599"/>
    </source>
</evidence>
<dbReference type="GO" id="GO:0034511">
    <property type="term" value="F:U3 snoRNA binding"/>
    <property type="evidence" value="ECO:0007669"/>
    <property type="project" value="TreeGrafter"/>
</dbReference>
<dbReference type="eggNOG" id="KOG1980">
    <property type="taxonomic scope" value="Eukaryota"/>
</dbReference>
<dbReference type="SMART" id="SM01362">
    <property type="entry name" value="DUF663"/>
    <property type="match status" value="1"/>
</dbReference>
<name>Q6BY85_DEBHA</name>
<comment type="subcellular location">
    <subcellularLocation>
        <location evidence="1">Nucleus</location>
        <location evidence="1">Nucleolus</location>
    </subcellularLocation>
</comment>
<keyword evidence="3" id="KW-0539">Nucleus</keyword>
<dbReference type="InterPro" id="IPR030387">
    <property type="entry name" value="G_Bms1/Tsr1_dom"/>
</dbReference>
<protein>
    <submittedName>
        <fullName evidence="7">DEHA2A11528p</fullName>
    </submittedName>
</protein>
<dbReference type="Pfam" id="PF08142">
    <property type="entry name" value="AARP2CN"/>
    <property type="match status" value="1"/>
</dbReference>
<dbReference type="OrthoDB" id="119302at2759"/>
<dbReference type="Pfam" id="PF04950">
    <property type="entry name" value="RIBIOP_C"/>
    <property type="match status" value="1"/>
</dbReference>
<dbReference type="GO" id="GO:0043021">
    <property type="term" value="F:ribonucleoprotein complex binding"/>
    <property type="evidence" value="ECO:0007669"/>
    <property type="project" value="EnsemblFungi"/>
</dbReference>
<reference evidence="7 8" key="1">
    <citation type="journal article" date="2004" name="Nature">
        <title>Genome evolution in yeasts.</title>
        <authorList>
            <consortium name="Genolevures"/>
            <person name="Dujon B."/>
            <person name="Sherman D."/>
            <person name="Fischer G."/>
            <person name="Durrens P."/>
            <person name="Casaregola S."/>
            <person name="Lafontaine I."/>
            <person name="de Montigny J."/>
            <person name="Marck C."/>
            <person name="Neuveglise C."/>
            <person name="Talla E."/>
            <person name="Goffard N."/>
            <person name="Frangeul L."/>
            <person name="Aigle M."/>
            <person name="Anthouard V."/>
            <person name="Babour A."/>
            <person name="Barbe V."/>
            <person name="Barnay S."/>
            <person name="Blanchin S."/>
            <person name="Beckerich J.M."/>
            <person name="Beyne E."/>
            <person name="Bleykasten C."/>
            <person name="Boisrame A."/>
            <person name="Boyer J."/>
            <person name="Cattolico L."/>
            <person name="Confanioleri F."/>
            <person name="de Daruvar A."/>
            <person name="Despons L."/>
            <person name="Fabre E."/>
            <person name="Fairhead C."/>
            <person name="Ferry-Dumazet H."/>
            <person name="Groppi A."/>
            <person name="Hantraye F."/>
            <person name="Hennequin C."/>
            <person name="Jauniaux N."/>
            <person name="Joyet P."/>
            <person name="Kachouri R."/>
            <person name="Kerrest A."/>
            <person name="Koszul R."/>
            <person name="Lemaire M."/>
            <person name="Lesur I."/>
            <person name="Ma L."/>
            <person name="Muller H."/>
            <person name="Nicaud J.M."/>
            <person name="Nikolski M."/>
            <person name="Oztas S."/>
            <person name="Ozier-Kalogeropoulos O."/>
            <person name="Pellenz S."/>
            <person name="Potier S."/>
            <person name="Richard G.F."/>
            <person name="Straub M.L."/>
            <person name="Suleau A."/>
            <person name="Swennene D."/>
            <person name="Tekaia F."/>
            <person name="Wesolowski-Louvel M."/>
            <person name="Westhof E."/>
            <person name="Wirth B."/>
            <person name="Zeniou-Meyer M."/>
            <person name="Zivanovic I."/>
            <person name="Bolotin-Fukuhara M."/>
            <person name="Thierry A."/>
            <person name="Bouchier C."/>
            <person name="Caudron B."/>
            <person name="Scarpelli C."/>
            <person name="Gaillardin C."/>
            <person name="Weissenbach J."/>
            <person name="Wincker P."/>
            <person name="Souciet J.L."/>
        </authorList>
    </citation>
    <scope>NUCLEOTIDE SEQUENCE [LARGE SCALE GENOMIC DNA]</scope>
    <source>
        <strain evidence="8">ATCC 36239 / CBS 767 / BCRC 21394 / JCM 1990 / NBRC 0083 / IGC 2968</strain>
    </source>
</reference>
<feature type="compositionally biased region" description="Basic and acidic residues" evidence="5">
    <location>
        <begin position="52"/>
        <end position="66"/>
    </location>
</feature>
<keyword evidence="2" id="KW-0690">Ribosome biogenesis</keyword>
<dbReference type="SMART" id="SM00785">
    <property type="entry name" value="AARP2CN"/>
    <property type="match status" value="1"/>
</dbReference>
<evidence type="ECO:0000313" key="7">
    <source>
        <dbReference type="EMBL" id="CAG84809.2"/>
    </source>
</evidence>
<dbReference type="OMA" id="MNLPRFK"/>
<dbReference type="PANTHER" id="PTHR12858:SF1">
    <property type="entry name" value="PRE-RRNA-PROCESSING PROTEIN TSR1 HOMOLOG"/>
    <property type="match status" value="1"/>
</dbReference>
<keyword evidence="8" id="KW-1185">Reference proteome</keyword>
<proteinExistence type="inferred from homology"/>
<dbReference type="GO" id="GO:0005730">
    <property type="term" value="C:nucleolus"/>
    <property type="evidence" value="ECO:0007669"/>
    <property type="project" value="UniProtKB-SubCell"/>
</dbReference>
<evidence type="ECO:0000259" key="6">
    <source>
        <dbReference type="PROSITE" id="PS51714"/>
    </source>
</evidence>
<comment type="similarity">
    <text evidence="4">Belongs to the TRAFAC class translation factor GTPase superfamily. Bms1-like GTPase family. TSR1 subfamily.</text>
</comment>
<dbReference type="PANTHER" id="PTHR12858">
    <property type="entry name" value="RIBOSOME BIOGENESIS PROTEIN"/>
    <property type="match status" value="1"/>
</dbReference>
<dbReference type="VEuPathDB" id="FungiDB:DEHA2A11528g"/>
<feature type="domain" description="Bms1-type G" evidence="6">
    <location>
        <begin position="84"/>
        <end position="250"/>
    </location>
</feature>
<sequence length="779" mass="88756">MAKGGHSHRSTLKNDHKPFKSKHASKGQLKNQYKGKVEKTGAGNGKANKVMSKTERKNAARQMKENKIHETKVIRKLFDGSQGAEKIVTVISLTKDISTQDIVSRLVNNVKEESDEEFVVGLPSVSSAKINRFKTNLKFIVPDQNNLLSILDAAKISDYVVFGISANEEVDKEYGEQILRALIAQGIASVIGVLPNVVSAYPKKNLQLDIRRSLFSFFTHFFPNEEKLYALEYDTECLNCIRTICQRFPKSVTWRDSRPYLLADKTSWMASENDASMGHIVVEGTVRGVGFNANRLVHIPGFGDFQVDRIEKLFKSRVNKKSEMDIDTEENDVFLPNENRETLEELNPEEIDMEGEEWDDEDEFGVRMEGKHYFEDGKDGGYSSRSKLPRGTSEYQGRWLLDDVLENASDLESEDEDIDVDIEQNNDDEMQMEDAQSEYAPTEAGDNQSEMFVDLPPEEEERQLHEFRESVKEDLEFPDELELDPSESAKERLASYRGIKSLGNCDWDYDEEDVEAPSIWKRLLRISNFKATRNKVCKDVIKDVQLNIGNKARIFIKAPSYVMEKVNCEQQPFVVYGLLEHEHKLAVVNFSFESWEDYDEPIPNKDTLIVQYGPRRQVIQPLFNQGSNNANNVHKSENYAHQGKLSIATCVAPVLFSNAPVIFFRQATDGSLQLVGQGTFLNCDHTRIVAERAVLTGHPVKIHKRVVTIRYMFFNPEDINWFKAIPLFTKTGRSGFIKESLGTHGYFKATFDGKLDASDTIAMSMYKRVWPEISTGWTD</sequence>
<dbReference type="GeneID" id="2899448"/>
<dbReference type="GO" id="GO:0030688">
    <property type="term" value="C:preribosome, small subunit precursor"/>
    <property type="evidence" value="ECO:0007669"/>
    <property type="project" value="EnsemblFungi"/>
</dbReference>
<dbReference type="GO" id="GO:0000461">
    <property type="term" value="P:endonucleolytic cleavage to generate mature 3'-end of SSU-rRNA from (SSU-rRNA, 5.8S rRNA, LSU-rRNA)"/>
    <property type="evidence" value="ECO:0007669"/>
    <property type="project" value="EnsemblFungi"/>
</dbReference>
<dbReference type="AlphaFoldDB" id="Q6BY85"/>
<feature type="compositionally biased region" description="Basic residues" evidence="5">
    <location>
        <begin position="1"/>
        <end position="11"/>
    </location>
</feature>
<organism evidence="7 8">
    <name type="scientific">Debaryomyces hansenii (strain ATCC 36239 / CBS 767 / BCRC 21394 / JCM 1990 / NBRC 0083 / IGC 2968)</name>
    <name type="common">Yeast</name>
    <name type="synonym">Torulaspora hansenii</name>
    <dbReference type="NCBI Taxonomy" id="284592"/>
    <lineage>
        <taxon>Eukaryota</taxon>
        <taxon>Fungi</taxon>
        <taxon>Dikarya</taxon>
        <taxon>Ascomycota</taxon>
        <taxon>Saccharomycotina</taxon>
        <taxon>Pichiomycetes</taxon>
        <taxon>Debaryomycetaceae</taxon>
        <taxon>Debaryomyces</taxon>
    </lineage>
</organism>
<dbReference type="KEGG" id="dha:DEHA2A11528g"/>
<dbReference type="EMBL" id="CR382133">
    <property type="protein sequence ID" value="CAG84809.2"/>
    <property type="molecule type" value="Genomic_DNA"/>
</dbReference>
<evidence type="ECO:0000256" key="1">
    <source>
        <dbReference type="ARBA" id="ARBA00004604"/>
    </source>
</evidence>
<dbReference type="HOGENOM" id="CLU_009858_1_0_1"/>
<dbReference type="FunCoup" id="Q6BY85">
    <property type="interactions" value="1096"/>
</dbReference>
<dbReference type="InParanoid" id="Q6BY85"/>
<gene>
    <name evidence="7" type="ordered locus">DEHA2A11528g</name>
</gene>